<evidence type="ECO:0000313" key="1">
    <source>
        <dbReference type="EMBL" id="VFR16614.1"/>
    </source>
</evidence>
<name>A0A484NRV1_9ZZZZ</name>
<reference evidence="1" key="1">
    <citation type="submission" date="2019-03" db="EMBL/GenBank/DDBJ databases">
        <authorList>
            <person name="Danneels B."/>
        </authorList>
    </citation>
    <scope>NUCLEOTIDE SEQUENCE</scope>
</reference>
<protein>
    <recommendedName>
        <fullName evidence="2">Beta-ketoacyl synthase N-terminal domain-containing protein</fullName>
    </recommendedName>
</protein>
<dbReference type="AlphaFoldDB" id="A0A484NRV1"/>
<gene>
    <name evidence="1" type="ORF">AMP9_2329</name>
</gene>
<sequence>MQIVHARHVRLPARPRPDWLGVNQSLYQDLLGRHGRQVDETLLARGSFHTHQDLADALLAETLPSRPQLILVAQALPDLLPFTAVAPYIDHLLHGNGTQTLCLGVSQTGIAAPFFALRIAAAYAGQSRYREAAIFILEQATLPASRPGVDAGNLADTGVLLLTGSGGGGRHLPLSVRCAPDAATLESLVREILAQPPGDAPEHVILGHALPWEGLGVPVTRARPDQYTTGVWSALAALDPPVHRVLVADADPGSGDYHLAVLASPATAAH</sequence>
<proteinExistence type="predicted"/>
<dbReference type="EMBL" id="CAADHY010000006">
    <property type="protein sequence ID" value="VFR16614.1"/>
    <property type="molecule type" value="Genomic_DNA"/>
</dbReference>
<evidence type="ECO:0008006" key="2">
    <source>
        <dbReference type="Google" id="ProtNLM"/>
    </source>
</evidence>
<organism evidence="1">
    <name type="scientific">plant metagenome</name>
    <dbReference type="NCBI Taxonomy" id="1297885"/>
    <lineage>
        <taxon>unclassified sequences</taxon>
        <taxon>metagenomes</taxon>
        <taxon>organismal metagenomes</taxon>
    </lineage>
</organism>
<accession>A0A484NRV1</accession>